<name>A0A9W7FQ66_9STRA</name>
<dbReference type="InterPro" id="IPR011701">
    <property type="entry name" value="MFS"/>
</dbReference>
<evidence type="ECO:0000313" key="8">
    <source>
        <dbReference type="Proteomes" id="UP001165122"/>
    </source>
</evidence>
<evidence type="ECO:0000256" key="5">
    <source>
        <dbReference type="SAM" id="MobiDB-lite"/>
    </source>
</evidence>
<keyword evidence="4" id="KW-0769">Symport</keyword>
<dbReference type="InterPro" id="IPR036259">
    <property type="entry name" value="MFS_trans_sf"/>
</dbReference>
<feature type="transmembrane region" description="Helical" evidence="6">
    <location>
        <begin position="109"/>
        <end position="135"/>
    </location>
</feature>
<dbReference type="GO" id="GO:0005886">
    <property type="term" value="C:plasma membrane"/>
    <property type="evidence" value="ECO:0007669"/>
    <property type="project" value="UniProtKB-SubCell"/>
</dbReference>
<keyword evidence="6" id="KW-1133">Transmembrane helix</keyword>
<feature type="transmembrane region" description="Helical" evidence="6">
    <location>
        <begin position="20"/>
        <end position="40"/>
    </location>
</feature>
<feature type="transmembrane region" description="Helical" evidence="6">
    <location>
        <begin position="79"/>
        <end position="97"/>
    </location>
</feature>
<evidence type="ECO:0000313" key="7">
    <source>
        <dbReference type="EMBL" id="GMI16897.1"/>
    </source>
</evidence>
<reference evidence="8" key="1">
    <citation type="journal article" date="2023" name="Commun. Biol.">
        <title>Genome analysis of Parmales, the sister group of diatoms, reveals the evolutionary specialization of diatoms from phago-mixotrophs to photoautotrophs.</title>
        <authorList>
            <person name="Ban H."/>
            <person name="Sato S."/>
            <person name="Yoshikawa S."/>
            <person name="Yamada K."/>
            <person name="Nakamura Y."/>
            <person name="Ichinomiya M."/>
            <person name="Sato N."/>
            <person name="Blanc-Mathieu R."/>
            <person name="Endo H."/>
            <person name="Kuwata A."/>
            <person name="Ogata H."/>
        </authorList>
    </citation>
    <scope>NUCLEOTIDE SEQUENCE [LARGE SCALE GENOMIC DNA]</scope>
    <source>
        <strain evidence="8">NIES 3700</strain>
    </source>
</reference>
<evidence type="ECO:0000256" key="6">
    <source>
        <dbReference type="SAM" id="Phobius"/>
    </source>
</evidence>
<dbReference type="Gene3D" id="1.20.1250.20">
    <property type="entry name" value="MFS general substrate transporter like domains"/>
    <property type="match status" value="2"/>
</dbReference>
<dbReference type="InterPro" id="IPR051084">
    <property type="entry name" value="H+-coupled_symporters"/>
</dbReference>
<evidence type="ECO:0000256" key="1">
    <source>
        <dbReference type="ARBA" id="ARBA00004651"/>
    </source>
</evidence>
<keyword evidence="8" id="KW-1185">Reference proteome</keyword>
<evidence type="ECO:0000256" key="4">
    <source>
        <dbReference type="ARBA" id="ARBA00022847"/>
    </source>
</evidence>
<feature type="transmembrane region" description="Helical" evidence="6">
    <location>
        <begin position="386"/>
        <end position="406"/>
    </location>
</feature>
<dbReference type="OrthoDB" id="5296287at2759"/>
<sequence>MSPEIGAAFFPKENAQKQLLYTLLIFSMSFILHPLGALIFGEIADNGHLNSSMAQVLNLNKCSQKEENRISRNLNRTRALLLSFVSALLPTLVLVFLPDYNSIGKSSQYLLVALRVLQGIAVGGQSPGCHVLAIATSKFQNRGFRGSLCHAVATLGYLLANAVVAVVRHVDSDGEWEGHWRVPFFVSILFLLPMIAWLYDVVNSTEQELTALYVRHYSDEADEDDSSRDLSESSSKSTDIHSVRDDFVRQVDPRSKFFQNLMYRRRARALERQRNKKLAIKTIFKDRSLTQKLLGHTMTVGILTASFNLLVIFVPLYISEMTEIINTRMASVWTFITLFFYIIVVLISGRWNDSNPPRIQGIVLGMIGVITVTPLMLLSIETRVPSTIFFSMIVHAAVLAFGYSGCASWQVELWRKHPKVTYTGVALGHNLSGCIFGGTLPVLGLYFANRRIDRYCEKWNVSLMECYEAMSLNHYFPLYSLGTYIVTLGAASLVAILFIAHHPKTARFLNWHYSPPPSRTELNLQPRPQPKSKPSSSSSQNLQLTELASFHGFHKPPALPPPPSSPPPSPLFITLSTKTILTEFFETHNPKKKKDVARLLKKYIGREDKLYSKLTAKYNLPPAYFKEAAKEPCAVPGHCCEHCTYPPSAQCGCEHCVVCRPGYCKFSKAPTML</sequence>
<comment type="caution">
    <text evidence="7">The sequence shown here is derived from an EMBL/GenBank/DDBJ whole genome shotgun (WGS) entry which is preliminary data.</text>
</comment>
<feature type="region of interest" description="Disordered" evidence="5">
    <location>
        <begin position="519"/>
        <end position="540"/>
    </location>
</feature>
<dbReference type="Proteomes" id="UP001165122">
    <property type="component" value="Unassembled WGS sequence"/>
</dbReference>
<keyword evidence="3" id="KW-1003">Cell membrane</keyword>
<proteinExistence type="predicted"/>
<dbReference type="SUPFAM" id="SSF103473">
    <property type="entry name" value="MFS general substrate transporter"/>
    <property type="match status" value="1"/>
</dbReference>
<feature type="transmembrane region" description="Helical" evidence="6">
    <location>
        <begin position="293"/>
        <end position="318"/>
    </location>
</feature>
<dbReference type="PANTHER" id="PTHR43528:SF1">
    <property type="entry name" value="ALPHA-KETOGLUTARATE PERMEASE"/>
    <property type="match status" value="1"/>
</dbReference>
<comment type="subcellular location">
    <subcellularLocation>
        <location evidence="1">Cell membrane</location>
        <topology evidence="1">Multi-pass membrane protein</topology>
    </subcellularLocation>
</comment>
<dbReference type="AlphaFoldDB" id="A0A9W7FQ66"/>
<feature type="transmembrane region" description="Helical" evidence="6">
    <location>
        <begin position="361"/>
        <end position="380"/>
    </location>
</feature>
<feature type="transmembrane region" description="Helical" evidence="6">
    <location>
        <begin position="147"/>
        <end position="168"/>
    </location>
</feature>
<gene>
    <name evidence="7" type="ORF">TrLO_g12204</name>
</gene>
<feature type="transmembrane region" description="Helical" evidence="6">
    <location>
        <begin position="180"/>
        <end position="199"/>
    </location>
</feature>
<feature type="transmembrane region" description="Helical" evidence="6">
    <location>
        <begin position="478"/>
        <end position="500"/>
    </location>
</feature>
<accession>A0A9W7FQ66</accession>
<feature type="transmembrane region" description="Helical" evidence="6">
    <location>
        <begin position="427"/>
        <end position="448"/>
    </location>
</feature>
<organism evidence="7 8">
    <name type="scientific">Triparma laevis f. longispina</name>
    <dbReference type="NCBI Taxonomy" id="1714387"/>
    <lineage>
        <taxon>Eukaryota</taxon>
        <taxon>Sar</taxon>
        <taxon>Stramenopiles</taxon>
        <taxon>Ochrophyta</taxon>
        <taxon>Bolidophyceae</taxon>
        <taxon>Parmales</taxon>
        <taxon>Triparmaceae</taxon>
        <taxon>Triparma</taxon>
    </lineage>
</organism>
<dbReference type="PANTHER" id="PTHR43528">
    <property type="entry name" value="ALPHA-KETOGLUTARATE PERMEASE"/>
    <property type="match status" value="1"/>
</dbReference>
<keyword evidence="6" id="KW-0472">Membrane</keyword>
<protein>
    <recommendedName>
        <fullName evidence="9">Major facilitator superfamily (MFS) profile domain-containing protein</fullName>
    </recommendedName>
</protein>
<dbReference type="EMBL" id="BRXW01000269">
    <property type="protein sequence ID" value="GMI16897.1"/>
    <property type="molecule type" value="Genomic_DNA"/>
</dbReference>
<keyword evidence="2" id="KW-0813">Transport</keyword>
<keyword evidence="6" id="KW-0812">Transmembrane</keyword>
<evidence type="ECO:0000256" key="2">
    <source>
        <dbReference type="ARBA" id="ARBA00022448"/>
    </source>
</evidence>
<evidence type="ECO:0000256" key="3">
    <source>
        <dbReference type="ARBA" id="ARBA00022475"/>
    </source>
</evidence>
<dbReference type="Pfam" id="PF07690">
    <property type="entry name" value="MFS_1"/>
    <property type="match status" value="1"/>
</dbReference>
<dbReference type="GO" id="GO:0015293">
    <property type="term" value="F:symporter activity"/>
    <property type="evidence" value="ECO:0007669"/>
    <property type="project" value="UniProtKB-KW"/>
</dbReference>
<feature type="transmembrane region" description="Helical" evidence="6">
    <location>
        <begin position="330"/>
        <end position="349"/>
    </location>
</feature>
<evidence type="ECO:0008006" key="9">
    <source>
        <dbReference type="Google" id="ProtNLM"/>
    </source>
</evidence>